<accession>A0A3N1KRY3</accession>
<protein>
    <submittedName>
        <fullName evidence="2">N-acyl-D-amino-acid deacylase</fullName>
    </submittedName>
</protein>
<name>A0A3N1KRY3_9PROT</name>
<dbReference type="Gene3D" id="2.30.40.10">
    <property type="entry name" value="Urease, subunit C, domain 1"/>
    <property type="match status" value="1"/>
</dbReference>
<dbReference type="Gene3D" id="3.30.1490.130">
    <property type="entry name" value="D-aminoacylase. Domain 3"/>
    <property type="match status" value="1"/>
</dbReference>
<dbReference type="EMBL" id="RJKX01000015">
    <property type="protein sequence ID" value="ROP84673.1"/>
    <property type="molecule type" value="Genomic_DNA"/>
</dbReference>
<dbReference type="GO" id="GO:0016812">
    <property type="term" value="F:hydrolase activity, acting on carbon-nitrogen (but not peptide) bonds, in cyclic amides"/>
    <property type="evidence" value="ECO:0007669"/>
    <property type="project" value="TreeGrafter"/>
</dbReference>
<feature type="domain" description="Amidohydrolase 3" evidence="1">
    <location>
        <begin position="48"/>
        <end position="193"/>
    </location>
</feature>
<dbReference type="Gene3D" id="3.20.20.140">
    <property type="entry name" value="Metal-dependent hydrolases"/>
    <property type="match status" value="1"/>
</dbReference>
<dbReference type="InterPro" id="IPR011059">
    <property type="entry name" value="Metal-dep_hydrolase_composite"/>
</dbReference>
<dbReference type="CDD" id="cd01297">
    <property type="entry name" value="D-aminoacylase"/>
    <property type="match status" value="1"/>
</dbReference>
<keyword evidence="3" id="KW-1185">Reference proteome</keyword>
<comment type="caution">
    <text evidence="2">The sequence shown here is derived from an EMBL/GenBank/DDBJ whole genome shotgun (WGS) entry which is preliminary data.</text>
</comment>
<dbReference type="Proteomes" id="UP000278222">
    <property type="component" value="Unassembled WGS sequence"/>
</dbReference>
<organism evidence="2 3">
    <name type="scientific">Stella humosa</name>
    <dbReference type="NCBI Taxonomy" id="94"/>
    <lineage>
        <taxon>Bacteria</taxon>
        <taxon>Pseudomonadati</taxon>
        <taxon>Pseudomonadota</taxon>
        <taxon>Alphaproteobacteria</taxon>
        <taxon>Rhodospirillales</taxon>
        <taxon>Stellaceae</taxon>
        <taxon>Stella</taxon>
    </lineage>
</organism>
<dbReference type="PANTHER" id="PTHR11647:SF1">
    <property type="entry name" value="COLLAPSIN RESPONSE MEDIATOR PROTEIN"/>
    <property type="match status" value="1"/>
</dbReference>
<dbReference type="GO" id="GO:0005829">
    <property type="term" value="C:cytosol"/>
    <property type="evidence" value="ECO:0007669"/>
    <property type="project" value="TreeGrafter"/>
</dbReference>
<dbReference type="Pfam" id="PF07969">
    <property type="entry name" value="Amidohydro_3"/>
    <property type="match status" value="2"/>
</dbReference>
<feature type="domain" description="Amidohydrolase 3" evidence="1">
    <location>
        <begin position="321"/>
        <end position="461"/>
    </location>
</feature>
<gene>
    <name evidence="2" type="ORF">EDC65_4028</name>
</gene>
<dbReference type="InterPro" id="IPR013108">
    <property type="entry name" value="Amidohydro_3"/>
</dbReference>
<dbReference type="PANTHER" id="PTHR11647">
    <property type="entry name" value="HYDRANTOINASE/DIHYDROPYRIMIDINASE FAMILY MEMBER"/>
    <property type="match status" value="1"/>
</dbReference>
<reference evidence="2 3" key="1">
    <citation type="submission" date="2018-11" db="EMBL/GenBank/DDBJ databases">
        <title>Genomic Encyclopedia of Type Strains, Phase IV (KMG-IV): sequencing the most valuable type-strain genomes for metagenomic binning, comparative biology and taxonomic classification.</title>
        <authorList>
            <person name="Goeker M."/>
        </authorList>
    </citation>
    <scope>NUCLEOTIDE SEQUENCE [LARGE SCALE GENOMIC DNA]</scope>
    <source>
        <strain evidence="2 3">DSM 5900</strain>
    </source>
</reference>
<evidence type="ECO:0000313" key="2">
    <source>
        <dbReference type="EMBL" id="ROP84673.1"/>
    </source>
</evidence>
<dbReference type="InterPro" id="IPR050378">
    <property type="entry name" value="Metallo-dep_Hydrolases_sf"/>
</dbReference>
<dbReference type="RefSeq" id="WP_123692775.1">
    <property type="nucleotide sequence ID" value="NZ_AP019700.1"/>
</dbReference>
<dbReference type="InterPro" id="IPR023100">
    <property type="entry name" value="D-aminoacylase_insert_dom_sf"/>
</dbReference>
<dbReference type="SUPFAM" id="SSF51556">
    <property type="entry name" value="Metallo-dependent hydrolases"/>
    <property type="match status" value="1"/>
</dbReference>
<dbReference type="AlphaFoldDB" id="A0A3N1KRY3"/>
<dbReference type="GO" id="GO:0016811">
    <property type="term" value="F:hydrolase activity, acting on carbon-nitrogen (but not peptide) bonds, in linear amides"/>
    <property type="evidence" value="ECO:0007669"/>
    <property type="project" value="InterPro"/>
</dbReference>
<proteinExistence type="predicted"/>
<evidence type="ECO:0000259" key="1">
    <source>
        <dbReference type="Pfam" id="PF07969"/>
    </source>
</evidence>
<sequence length="484" mass="51678">MTQHFDLLVRGGTVFDGTGAPGRLADVGVLGDRIAAIGDLAGATADTVVEAAGRAVAPGFIDVHTHDDRALLSNPDMAMKTSQGVTTVVVGNCGVSLSPLAIDRRPPPPLDLLGAEEWYRYPRMADYMAAVDAAPAAVNAACLVGHATLRVGAMDDLLRPATPAEINNMKERLAEGLAAGAIGMSTGLFYRPANAAPTEEIIALAELLEPAGAIYTTHMRDEGEGVMDSLHESFRIGREAGVRAIISHHKVIGTPNFGRSEETLALIEHTRTRQDIGLDCYPYVAASTVLDSSRLERCSRVMVTWSVKHPEVSGRDLSDIAAEWGISQLEAVDRLNPAGAIYFMMDEADVRRILSYPHTIVASDGLPHDSHPHPRLWGTFPRVLGHYSRDVGLFPLEEAVRRMTGLPAERFGLTGRGRLAVGAHADITVFDPATVIDSASFEKPATPAAGIDRVIVNGRAVWADGAPTGAHPGRLLRRQDLQAA</sequence>
<dbReference type="InterPro" id="IPR032466">
    <property type="entry name" value="Metal_Hydrolase"/>
</dbReference>
<dbReference type="SUPFAM" id="SSF51338">
    <property type="entry name" value="Composite domain of metallo-dependent hydrolases"/>
    <property type="match status" value="1"/>
</dbReference>
<dbReference type="OrthoDB" id="9766983at2"/>
<evidence type="ECO:0000313" key="3">
    <source>
        <dbReference type="Proteomes" id="UP000278222"/>
    </source>
</evidence>